<organism evidence="3">
    <name type="scientific">marine sediment metagenome</name>
    <dbReference type="NCBI Taxonomy" id="412755"/>
    <lineage>
        <taxon>unclassified sequences</taxon>
        <taxon>metagenomes</taxon>
        <taxon>ecological metagenomes</taxon>
    </lineage>
</organism>
<dbReference type="AlphaFoldDB" id="X1QEQ5"/>
<dbReference type="Gene3D" id="3.40.50.1820">
    <property type="entry name" value="alpha/beta hydrolase"/>
    <property type="match status" value="1"/>
</dbReference>
<dbReference type="InterPro" id="IPR029058">
    <property type="entry name" value="AB_hydrolase_fold"/>
</dbReference>
<feature type="non-terminal residue" evidence="3">
    <location>
        <position position="1"/>
    </location>
</feature>
<feature type="non-terminal residue" evidence="3">
    <location>
        <position position="268"/>
    </location>
</feature>
<gene>
    <name evidence="3" type="ORF">S06H3_39084</name>
</gene>
<protein>
    <recommendedName>
        <fullName evidence="4">Peptidase S9 prolyl oligopeptidase catalytic domain-containing protein</fullName>
    </recommendedName>
</protein>
<dbReference type="InterPro" id="IPR001375">
    <property type="entry name" value="Peptidase_S9_cat"/>
</dbReference>
<evidence type="ECO:0000313" key="3">
    <source>
        <dbReference type="EMBL" id="GAI41759.1"/>
    </source>
</evidence>
<dbReference type="PANTHER" id="PTHR11731">
    <property type="entry name" value="PROTEASE FAMILY S9B,C DIPEPTIDYL-PEPTIDASE IV-RELATED"/>
    <property type="match status" value="1"/>
</dbReference>
<dbReference type="PANTHER" id="PTHR11731:SF193">
    <property type="entry name" value="DIPEPTIDYL PEPTIDASE 9"/>
    <property type="match status" value="1"/>
</dbReference>
<dbReference type="SUPFAM" id="SSF53474">
    <property type="entry name" value="alpha/beta-Hydrolases"/>
    <property type="match status" value="1"/>
</dbReference>
<comment type="caution">
    <text evidence="3">The sequence shown here is derived from an EMBL/GenBank/DDBJ whole genome shotgun (WGS) entry which is preliminary data.</text>
</comment>
<reference evidence="3" key="1">
    <citation type="journal article" date="2014" name="Front. Microbiol.">
        <title>High frequency of phylogenetically diverse reductive dehalogenase-homologous genes in deep subseafloor sedimentary metagenomes.</title>
        <authorList>
            <person name="Kawai M."/>
            <person name="Futagami T."/>
            <person name="Toyoda A."/>
            <person name="Takaki Y."/>
            <person name="Nishi S."/>
            <person name="Hori S."/>
            <person name="Arai W."/>
            <person name="Tsubouchi T."/>
            <person name="Morono Y."/>
            <person name="Uchiyama I."/>
            <person name="Ito T."/>
            <person name="Fujiyama A."/>
            <person name="Inagaki F."/>
            <person name="Takami H."/>
        </authorList>
    </citation>
    <scope>NUCLEOTIDE SEQUENCE</scope>
    <source>
        <strain evidence="3">Expedition CK06-06</strain>
    </source>
</reference>
<evidence type="ECO:0000259" key="1">
    <source>
        <dbReference type="Pfam" id="PF00326"/>
    </source>
</evidence>
<name>X1QEQ5_9ZZZZ</name>
<dbReference type="EMBL" id="BARV01023871">
    <property type="protein sequence ID" value="GAI41759.1"/>
    <property type="molecule type" value="Genomic_DNA"/>
</dbReference>
<dbReference type="GO" id="GO:0008239">
    <property type="term" value="F:dipeptidyl-peptidase activity"/>
    <property type="evidence" value="ECO:0007669"/>
    <property type="project" value="TreeGrafter"/>
</dbReference>
<sequence>DEDKCYVEPERLRFLKNTNQFIWTSERSGWKERYLYDLSGKLIQHLTKARLPVGNIYAIDEDKGWIYFSGSENRGLETHLYKVKLDGTKFTKITKASGTHSANFSPGEQYYTHTFSSFEKPRKVTLHRADGTLLREIGKSIINQEFKDLKLQKPEHILFKSADGKYDLDGIVYKPANFDKTKKYPLIMSVYGGPGAKRIYNRFNLNDGNQALAQLGFIVFSIDHRGISRRGKAFKNLMYMNLGQIELEDHVAAVKHIIQRPYVDESRI</sequence>
<dbReference type="GO" id="GO:0006508">
    <property type="term" value="P:proteolysis"/>
    <property type="evidence" value="ECO:0007669"/>
    <property type="project" value="InterPro"/>
</dbReference>
<dbReference type="SUPFAM" id="SSF82171">
    <property type="entry name" value="DPP6 N-terminal domain-like"/>
    <property type="match status" value="1"/>
</dbReference>
<evidence type="ECO:0008006" key="4">
    <source>
        <dbReference type="Google" id="ProtNLM"/>
    </source>
</evidence>
<feature type="domain" description="Dipeptidylpeptidase IV N-terminal" evidence="2">
    <location>
        <begin position="5"/>
        <end position="121"/>
    </location>
</feature>
<dbReference type="InterPro" id="IPR002469">
    <property type="entry name" value="Peptidase_S9B_N"/>
</dbReference>
<accession>X1QEQ5</accession>
<dbReference type="Pfam" id="PF00930">
    <property type="entry name" value="DPPIV_N"/>
    <property type="match status" value="1"/>
</dbReference>
<dbReference type="InterPro" id="IPR050278">
    <property type="entry name" value="Serine_Prot_S9B/DPPIV"/>
</dbReference>
<dbReference type="Gene3D" id="2.140.10.30">
    <property type="entry name" value="Dipeptidylpeptidase IV, N-terminal domain"/>
    <property type="match status" value="1"/>
</dbReference>
<dbReference type="GO" id="GO:0008236">
    <property type="term" value="F:serine-type peptidase activity"/>
    <property type="evidence" value="ECO:0007669"/>
    <property type="project" value="InterPro"/>
</dbReference>
<evidence type="ECO:0000259" key="2">
    <source>
        <dbReference type="Pfam" id="PF00930"/>
    </source>
</evidence>
<dbReference type="Pfam" id="PF00326">
    <property type="entry name" value="Peptidase_S9"/>
    <property type="match status" value="1"/>
</dbReference>
<proteinExistence type="predicted"/>
<feature type="domain" description="Peptidase S9 prolyl oligopeptidase catalytic" evidence="1">
    <location>
        <begin position="210"/>
        <end position="268"/>
    </location>
</feature>